<dbReference type="InterPro" id="IPR001680">
    <property type="entry name" value="WD40_rpt"/>
</dbReference>
<keyword evidence="6" id="KW-1185">Reference proteome</keyword>
<reference evidence="5 6" key="1">
    <citation type="submission" date="2015-04" db="EMBL/GenBank/DDBJ databases">
        <title>The draft genome sequence of Fusarium langsethiae, a T-2/HT-2 mycotoxin producer.</title>
        <authorList>
            <person name="Lysoe E."/>
            <person name="Divon H.H."/>
            <person name="Terzi V."/>
            <person name="Orru L."/>
            <person name="Lamontanara A."/>
            <person name="Kolseth A.-K."/>
            <person name="Frandsen R.J."/>
            <person name="Nielsen K."/>
            <person name="Thrane U."/>
        </authorList>
    </citation>
    <scope>NUCLEOTIDE SEQUENCE [LARGE SCALE GENOMIC DNA]</scope>
    <source>
        <strain evidence="5 6">Fl201059</strain>
    </source>
</reference>
<feature type="domain" description="NACHT" evidence="4">
    <location>
        <begin position="124"/>
        <end position="268"/>
    </location>
</feature>
<dbReference type="InterPro" id="IPR056884">
    <property type="entry name" value="NPHP3-like_N"/>
</dbReference>
<evidence type="ECO:0000256" key="3">
    <source>
        <dbReference type="PROSITE-ProRule" id="PRU00221"/>
    </source>
</evidence>
<dbReference type="PROSITE" id="PS50294">
    <property type="entry name" value="WD_REPEATS_REGION"/>
    <property type="match status" value="1"/>
</dbReference>
<protein>
    <submittedName>
        <fullName evidence="5">Nwd1 protein</fullName>
    </submittedName>
</protein>
<dbReference type="InterPro" id="IPR015943">
    <property type="entry name" value="WD40/YVTN_repeat-like_dom_sf"/>
</dbReference>
<feature type="repeat" description="WD" evidence="3">
    <location>
        <begin position="650"/>
        <end position="683"/>
    </location>
</feature>
<evidence type="ECO:0000259" key="4">
    <source>
        <dbReference type="PROSITE" id="PS50837"/>
    </source>
</evidence>
<sequence length="683" mass="77810">MVRLDDWAGQLSEIQEAEAAVQRDMEQYNTEDIKIQLRKLTDAAGALKMNLQNIHSAIQDQTRQQKEIHHCDKYMKSMQDLFVTDPSKDKETIENMKGGLLDDSYRWILGHADYLQFLNDQQSRLLWIKGDPGKGKTMLLCGIINRLGGGNSRPLSYFFCQATDPQLNNAVSVLRGLIYLLIKQQQSLISYVWSEYDHTGEKLFQGSNVWVSLVRILTKMLEDPTLKDVVLVVDALDECITDRHKLLDFIIQTSSSSSSCVKWIISSRNWPDIEEKLDNAKQKVRLHLELNKDSISKAVDTYIKYKVDRLACHKKYDKETRDAVENHLISNADGTFLWVALVCQELQSTDIWDVRDIIENIPSGLEALYDRMIRHIQSLGRRNPEMCRHVLSTVVVAYRPLRLEELGRLSGLPPSIQRSTDHVSKITSMCGSFLTIRDNVVYIIHQSAKDFLFSNPFLFPSGITHQHHAIFSRSLEALSETLKRDVCKLASPGFLINDVSPPALEPLNSVRYSCMYWVDHLHESGYTNISNALQDDGPVATFMHNKYLYWLESLSLLGIMSDGVQAVQKLHALAKANGMRQLMEFIGDAHRFILYHKPAIEVAPLQVYASALVLSPERSLVRRHFKEKEPKWMSMKPRMEENWSACLQTLEGHGDCVNSVVFSADGQRLASASGDKTVKIWDA</sequence>
<dbReference type="PANTHER" id="PTHR10039:SF14">
    <property type="entry name" value="NACHT DOMAIN-CONTAINING PROTEIN"/>
    <property type="match status" value="1"/>
</dbReference>
<evidence type="ECO:0000256" key="2">
    <source>
        <dbReference type="ARBA" id="ARBA00022737"/>
    </source>
</evidence>
<dbReference type="AlphaFoldDB" id="A0A0M9ELN3"/>
<feature type="non-terminal residue" evidence="5">
    <location>
        <position position="683"/>
    </location>
</feature>
<dbReference type="Pfam" id="PF24883">
    <property type="entry name" value="NPHP3_N"/>
    <property type="match status" value="1"/>
</dbReference>
<dbReference type="SUPFAM" id="SSF50978">
    <property type="entry name" value="WD40 repeat-like"/>
    <property type="match status" value="1"/>
</dbReference>
<dbReference type="Proteomes" id="UP000037904">
    <property type="component" value="Unassembled WGS sequence"/>
</dbReference>
<dbReference type="PANTHER" id="PTHR10039">
    <property type="entry name" value="AMELOGENIN"/>
    <property type="match status" value="1"/>
</dbReference>
<dbReference type="PROSITE" id="PS50837">
    <property type="entry name" value="NACHT"/>
    <property type="match status" value="1"/>
</dbReference>
<dbReference type="PROSITE" id="PS50082">
    <property type="entry name" value="WD_REPEATS_2"/>
    <property type="match status" value="1"/>
</dbReference>
<dbReference type="InterPro" id="IPR027417">
    <property type="entry name" value="P-loop_NTPase"/>
</dbReference>
<proteinExistence type="predicted"/>
<evidence type="ECO:0000313" key="5">
    <source>
        <dbReference type="EMBL" id="KPA35260.1"/>
    </source>
</evidence>
<dbReference type="InterPro" id="IPR007111">
    <property type="entry name" value="NACHT_NTPase"/>
</dbReference>
<dbReference type="FunFam" id="3.40.50.300:FF:001638">
    <property type="entry name" value="NACHT and WD40 domain protein"/>
    <property type="match status" value="1"/>
</dbReference>
<dbReference type="SUPFAM" id="SSF52540">
    <property type="entry name" value="P-loop containing nucleoside triphosphate hydrolases"/>
    <property type="match status" value="1"/>
</dbReference>
<dbReference type="Pfam" id="PF00400">
    <property type="entry name" value="WD40"/>
    <property type="match status" value="1"/>
</dbReference>
<organism evidence="5 6">
    <name type="scientific">Fusarium langsethiae</name>
    <dbReference type="NCBI Taxonomy" id="179993"/>
    <lineage>
        <taxon>Eukaryota</taxon>
        <taxon>Fungi</taxon>
        <taxon>Dikarya</taxon>
        <taxon>Ascomycota</taxon>
        <taxon>Pezizomycotina</taxon>
        <taxon>Sordariomycetes</taxon>
        <taxon>Hypocreomycetidae</taxon>
        <taxon>Hypocreales</taxon>
        <taxon>Nectriaceae</taxon>
        <taxon>Fusarium</taxon>
    </lineage>
</organism>
<name>A0A0M9ELN3_FUSLA</name>
<keyword evidence="2" id="KW-0677">Repeat</keyword>
<dbReference type="InterPro" id="IPR036322">
    <property type="entry name" value="WD40_repeat_dom_sf"/>
</dbReference>
<accession>A0A0M9ELN3</accession>
<dbReference type="Gene3D" id="3.40.50.300">
    <property type="entry name" value="P-loop containing nucleotide triphosphate hydrolases"/>
    <property type="match status" value="1"/>
</dbReference>
<dbReference type="SMART" id="SM00320">
    <property type="entry name" value="WD40"/>
    <property type="match status" value="1"/>
</dbReference>
<dbReference type="EMBL" id="JXCE01001331">
    <property type="protein sequence ID" value="KPA35260.1"/>
    <property type="molecule type" value="Genomic_DNA"/>
</dbReference>
<dbReference type="InterPro" id="IPR019775">
    <property type="entry name" value="WD40_repeat_CS"/>
</dbReference>
<dbReference type="PROSITE" id="PS00678">
    <property type="entry name" value="WD_REPEATS_1"/>
    <property type="match status" value="1"/>
</dbReference>
<gene>
    <name evidence="5" type="ORF">FLAG1_12060</name>
</gene>
<evidence type="ECO:0000313" key="6">
    <source>
        <dbReference type="Proteomes" id="UP000037904"/>
    </source>
</evidence>
<keyword evidence="1 3" id="KW-0853">WD repeat</keyword>
<dbReference type="Gene3D" id="2.130.10.10">
    <property type="entry name" value="YVTN repeat-like/Quinoprotein amine dehydrogenase"/>
    <property type="match status" value="1"/>
</dbReference>
<evidence type="ECO:0000256" key="1">
    <source>
        <dbReference type="ARBA" id="ARBA00022574"/>
    </source>
</evidence>
<comment type="caution">
    <text evidence="5">The sequence shown here is derived from an EMBL/GenBank/DDBJ whole genome shotgun (WGS) entry which is preliminary data.</text>
</comment>